<name>A0A0U1LSY1_TALIS</name>
<dbReference type="CDD" id="cd12148">
    <property type="entry name" value="fungal_TF_MHR"/>
    <property type="match status" value="1"/>
</dbReference>
<dbReference type="GO" id="GO:0008270">
    <property type="term" value="F:zinc ion binding"/>
    <property type="evidence" value="ECO:0007669"/>
    <property type="project" value="InterPro"/>
</dbReference>
<evidence type="ECO:0000259" key="7">
    <source>
        <dbReference type="Pfam" id="PF04082"/>
    </source>
</evidence>
<evidence type="ECO:0000256" key="1">
    <source>
        <dbReference type="ARBA" id="ARBA00022723"/>
    </source>
</evidence>
<dbReference type="OrthoDB" id="4500359at2759"/>
<dbReference type="GO" id="GO:0001228">
    <property type="term" value="F:DNA-binding transcription activator activity, RNA polymerase II-specific"/>
    <property type="evidence" value="ECO:0007669"/>
    <property type="project" value="TreeGrafter"/>
</dbReference>
<evidence type="ECO:0000256" key="5">
    <source>
        <dbReference type="ARBA" id="ARBA00023163"/>
    </source>
</evidence>
<keyword evidence="2" id="KW-0862">Zinc</keyword>
<dbReference type="OMA" id="QWHAILA"/>
<protein>
    <recommendedName>
        <fullName evidence="7">Xylanolytic transcriptional activator regulatory domain-containing protein</fullName>
    </recommendedName>
</protein>
<evidence type="ECO:0000256" key="6">
    <source>
        <dbReference type="ARBA" id="ARBA00023242"/>
    </source>
</evidence>
<keyword evidence="1" id="KW-0479">Metal-binding</keyword>
<evidence type="ECO:0000313" key="9">
    <source>
        <dbReference type="Proteomes" id="UP000054383"/>
    </source>
</evidence>
<dbReference type="Proteomes" id="UP000054383">
    <property type="component" value="Unassembled WGS sequence"/>
</dbReference>
<dbReference type="GO" id="GO:0005634">
    <property type="term" value="C:nucleus"/>
    <property type="evidence" value="ECO:0007669"/>
    <property type="project" value="TreeGrafter"/>
</dbReference>
<gene>
    <name evidence="8" type="ORF">PISL3812_03504</name>
</gene>
<reference evidence="8 9" key="1">
    <citation type="submission" date="2015-04" db="EMBL/GenBank/DDBJ databases">
        <authorList>
            <person name="Syromyatnikov M.Y."/>
            <person name="Popov V.N."/>
        </authorList>
    </citation>
    <scope>NUCLEOTIDE SEQUENCE [LARGE SCALE GENOMIC DNA]</scope>
    <source>
        <strain evidence="8">WF-38-12</strain>
    </source>
</reference>
<keyword evidence="9" id="KW-1185">Reference proteome</keyword>
<dbReference type="GO" id="GO:0000978">
    <property type="term" value="F:RNA polymerase II cis-regulatory region sequence-specific DNA binding"/>
    <property type="evidence" value="ECO:0007669"/>
    <property type="project" value="TreeGrafter"/>
</dbReference>
<dbReference type="InterPro" id="IPR051430">
    <property type="entry name" value="Fungal_TF_Env_Response"/>
</dbReference>
<evidence type="ECO:0000256" key="4">
    <source>
        <dbReference type="ARBA" id="ARBA00023125"/>
    </source>
</evidence>
<dbReference type="EMBL" id="CVMT01000002">
    <property type="protein sequence ID" value="CRG86498.1"/>
    <property type="molecule type" value="Genomic_DNA"/>
</dbReference>
<organism evidence="8 9">
    <name type="scientific">Talaromyces islandicus</name>
    <name type="common">Penicillium islandicum</name>
    <dbReference type="NCBI Taxonomy" id="28573"/>
    <lineage>
        <taxon>Eukaryota</taxon>
        <taxon>Fungi</taxon>
        <taxon>Dikarya</taxon>
        <taxon>Ascomycota</taxon>
        <taxon>Pezizomycotina</taxon>
        <taxon>Eurotiomycetes</taxon>
        <taxon>Eurotiomycetidae</taxon>
        <taxon>Eurotiales</taxon>
        <taxon>Trichocomaceae</taxon>
        <taxon>Talaromyces</taxon>
        <taxon>Talaromyces sect. Islandici</taxon>
    </lineage>
</organism>
<dbReference type="Pfam" id="PF04082">
    <property type="entry name" value="Fungal_trans"/>
    <property type="match status" value="1"/>
</dbReference>
<keyword evidence="3" id="KW-0805">Transcription regulation</keyword>
<dbReference type="InterPro" id="IPR007219">
    <property type="entry name" value="XnlR_reg_dom"/>
</dbReference>
<dbReference type="AlphaFoldDB" id="A0A0U1LSY1"/>
<evidence type="ECO:0000313" key="8">
    <source>
        <dbReference type="EMBL" id="CRG86498.1"/>
    </source>
</evidence>
<keyword evidence="4" id="KW-0238">DNA-binding</keyword>
<dbReference type="GO" id="GO:0006351">
    <property type="term" value="P:DNA-templated transcription"/>
    <property type="evidence" value="ECO:0007669"/>
    <property type="project" value="InterPro"/>
</dbReference>
<evidence type="ECO:0000256" key="2">
    <source>
        <dbReference type="ARBA" id="ARBA00022833"/>
    </source>
</evidence>
<feature type="domain" description="Xylanolytic transcriptional activator regulatory" evidence="7">
    <location>
        <begin position="217"/>
        <end position="437"/>
    </location>
</feature>
<proteinExistence type="predicted"/>
<sequence>MTSGVFTSPLVSGLEMRPDMLEETCQNEDLFSLALTQLPDDATHPEFVDIDHFGLTSSLSNSNSTDSAHMYAGSRSPILVDTSSSSTRASSHFGSDEYQPLTKGVSVGVCKTSDSTSEIDSGLLKHEQHWHEAFAQFQPLQFLYDAINGHHPNERRRSPPEVDAIKPLLDSFMHLDGLAMRDGEIKARNLSWAVTSLLNPSPAQDLLPPRPSCDMLLDAYTNTFQSVLPILHIPSFAREYESFWSGSTARWVDIDEPFTCKLLLAMAVGSCMCLRLHNANDSDRLFCISLQEQANSWVTYGRQWLARRMVAGSRADLDMAQIVCLLALTRHTQQYATASTGASSFWGAHDLARIAIQMGLHREPRFYVPTLSVREAEMRRRLWVIMLELSMQQCFDEGLPAPVSPESYDSEPPSSVSEEDISYAFDSAGNNNASSASVVLLQLAQTQRLRLRILQLINAPGSSKTYNECHKLAAELNAACTSSPGTICSMSDSPPTEFQMKFLESFTRPFIVILHGPFADQASRNPTYYYSRRMRMEASAQILAFSSSFPLPHSPEPQRVTPGFKLTNQVGGSSSAVMGAITSNHQHSPSKPYCGTQTTRLNACASLRIYGSGHFALTQRQAATALSVDLISELRENAFPTLDNVPQRHLRDTLRETVGVFESRVRAFGGANSTHEFLLFAAADAYIDAMQRRFRPSDVNKAIVQAAGAALTVCCDAMERQRRRTHE</sequence>
<dbReference type="STRING" id="28573.A0A0U1LSY1"/>
<evidence type="ECO:0000256" key="3">
    <source>
        <dbReference type="ARBA" id="ARBA00023015"/>
    </source>
</evidence>
<dbReference type="PANTHER" id="PTHR31944:SF129">
    <property type="entry name" value="ASPYRIDONES CLUSTER REGULATOR APDR-RELATED"/>
    <property type="match status" value="1"/>
</dbReference>
<dbReference type="PANTHER" id="PTHR31944">
    <property type="entry name" value="HEME-RESPONSIVE ZINC FINGER TRANSCRIPTION FACTOR HAP1"/>
    <property type="match status" value="1"/>
</dbReference>
<keyword evidence="5" id="KW-0804">Transcription</keyword>
<accession>A0A0U1LSY1</accession>
<keyword evidence="6" id="KW-0539">Nucleus</keyword>